<gene>
    <name evidence="2" type="ORF">CSSPTR1EN2_LOCUS21491</name>
</gene>
<proteinExistence type="predicted"/>
<sequence>MSHFQLPQLFLAGIMTMSILVAFLMVPTVTCRVILDTDEKVSLSKEAHAISTNGSQMIIHHQHPHSEEPAASDLVSTHVDDTNLQCRGGPACGRWDFIVCGVEGLQRACSCSQLHACKPSYSSCYLFHKYQLVPVYCGF</sequence>
<keyword evidence="1" id="KW-0472">Membrane</keyword>
<organism evidence="2 3">
    <name type="scientific">Sphagnum troendelagicum</name>
    <dbReference type="NCBI Taxonomy" id="128251"/>
    <lineage>
        <taxon>Eukaryota</taxon>
        <taxon>Viridiplantae</taxon>
        <taxon>Streptophyta</taxon>
        <taxon>Embryophyta</taxon>
        <taxon>Bryophyta</taxon>
        <taxon>Sphagnophytina</taxon>
        <taxon>Sphagnopsida</taxon>
        <taxon>Sphagnales</taxon>
        <taxon>Sphagnaceae</taxon>
        <taxon>Sphagnum</taxon>
    </lineage>
</organism>
<keyword evidence="1" id="KW-1133">Transmembrane helix</keyword>
<dbReference type="Proteomes" id="UP001497512">
    <property type="component" value="Chromosome 8"/>
</dbReference>
<name>A0ABP0UY51_9BRYO</name>
<evidence type="ECO:0000256" key="1">
    <source>
        <dbReference type="SAM" id="Phobius"/>
    </source>
</evidence>
<feature type="transmembrane region" description="Helical" evidence="1">
    <location>
        <begin position="12"/>
        <end position="35"/>
    </location>
</feature>
<keyword evidence="3" id="KW-1185">Reference proteome</keyword>
<accession>A0ABP0UY51</accession>
<reference evidence="2" key="1">
    <citation type="submission" date="2024-02" db="EMBL/GenBank/DDBJ databases">
        <authorList>
            <consortium name="ELIXIR-Norway"/>
            <consortium name="Elixir Norway"/>
        </authorList>
    </citation>
    <scope>NUCLEOTIDE SEQUENCE</scope>
</reference>
<protein>
    <submittedName>
        <fullName evidence="2">Uncharacterized protein</fullName>
    </submittedName>
</protein>
<dbReference type="EMBL" id="OZ019900">
    <property type="protein sequence ID" value="CAK9233448.1"/>
    <property type="molecule type" value="Genomic_DNA"/>
</dbReference>
<keyword evidence="1" id="KW-0812">Transmembrane</keyword>
<evidence type="ECO:0000313" key="3">
    <source>
        <dbReference type="Proteomes" id="UP001497512"/>
    </source>
</evidence>
<evidence type="ECO:0000313" key="2">
    <source>
        <dbReference type="EMBL" id="CAK9233448.1"/>
    </source>
</evidence>